<dbReference type="PANTHER" id="PTHR31490:SF88">
    <property type="entry name" value="BETA-XYLANASE"/>
    <property type="match status" value="1"/>
</dbReference>
<evidence type="ECO:0000256" key="6">
    <source>
        <dbReference type="ARBA" id="ARBA00023277"/>
    </source>
</evidence>
<dbReference type="RefSeq" id="WP_149074729.1">
    <property type="nucleotide sequence ID" value="NZ_CP043329.1"/>
</dbReference>
<keyword evidence="5 10" id="KW-0378">Hydrolase</keyword>
<dbReference type="KEGG" id="pej:FYC62_09295"/>
<gene>
    <name evidence="12" type="ORF">FYC62_09295</name>
</gene>
<comment type="similarity">
    <text evidence="2 10">Belongs to the glycosyl hydrolase 10 (cellulase F) family.</text>
</comment>
<dbReference type="Gene3D" id="3.20.20.80">
    <property type="entry name" value="Glycosidases"/>
    <property type="match status" value="2"/>
</dbReference>
<dbReference type="Gene3D" id="2.60.120.260">
    <property type="entry name" value="Galactose-binding domain-like"/>
    <property type="match status" value="1"/>
</dbReference>
<feature type="domain" description="GH10" evidence="11">
    <location>
        <begin position="37"/>
        <end position="529"/>
    </location>
</feature>
<dbReference type="PROSITE" id="PS51760">
    <property type="entry name" value="GH10_2"/>
    <property type="match status" value="1"/>
</dbReference>
<dbReference type="SMART" id="SM00633">
    <property type="entry name" value="Glyco_10"/>
    <property type="match status" value="1"/>
</dbReference>
<sequence>MKNTFIKSMVLFALGTTVLSSCQREVEFNSLNKGNFTDTVGSLQAVADFPIGFAADNPTFESNAAYRRAIVSNASMITFENSMKHNAIVRDNGTFDFTRADALATAATAAGLKIHGHTLVWHSQQNGTYLSSLGGTAPPPRPNILLNGGFESGTGADYTNWSKFNGAASFSAGSGGEVRTGTRSMKAVVATDNPGGQWRVQLASDLFPTTVGVDYRVTFFIRAATAGGTMRLSTAPSAQFQGDQTVGTDWTPISWTFRARDAQTRILFDMGARANTYFVDDVTVVDATPVPGVDLTQVRISVDNAMKAFIQGMINRYKSRGVVSWDVLNEILAENGTLRDGTNSPTEYYWVKFLGRDYIANAFRYAREADPNADLYINDFNLEQGNQLKVDSMVALCNRLKAQNVPITGIGTQMHITTNSSRAGIINSLRKLASTGLKVKITELDIRVNVGNAAAFTPDEFTLALQAEMYKFVVETYLKYVPAAQRGGITIWGVDDPRGWLNRADRPEFALLFNANFTKKPAYAGVKMALQGK</sequence>
<evidence type="ECO:0000313" key="13">
    <source>
        <dbReference type="Proteomes" id="UP000323653"/>
    </source>
</evidence>
<dbReference type="Proteomes" id="UP000323653">
    <property type="component" value="Chromosome"/>
</dbReference>
<dbReference type="PROSITE" id="PS00591">
    <property type="entry name" value="GH10_1"/>
    <property type="match status" value="1"/>
</dbReference>
<evidence type="ECO:0000256" key="8">
    <source>
        <dbReference type="ARBA" id="ARBA00023326"/>
    </source>
</evidence>
<dbReference type="PANTHER" id="PTHR31490">
    <property type="entry name" value="GLYCOSYL HYDROLASE"/>
    <property type="match status" value="1"/>
</dbReference>
<dbReference type="SUPFAM" id="SSF49785">
    <property type="entry name" value="Galactose-binding domain-like"/>
    <property type="match status" value="1"/>
</dbReference>
<evidence type="ECO:0000256" key="4">
    <source>
        <dbReference type="ARBA" id="ARBA00022729"/>
    </source>
</evidence>
<dbReference type="Pfam" id="PF00331">
    <property type="entry name" value="Glyco_hydro_10"/>
    <property type="match status" value="2"/>
</dbReference>
<proteinExistence type="inferred from homology"/>
<evidence type="ECO:0000256" key="9">
    <source>
        <dbReference type="PROSITE-ProRule" id="PRU10061"/>
    </source>
</evidence>
<dbReference type="AlphaFoldDB" id="A0A5C0VIA8"/>
<evidence type="ECO:0000256" key="5">
    <source>
        <dbReference type="ARBA" id="ARBA00022801"/>
    </source>
</evidence>
<dbReference type="EMBL" id="CP043329">
    <property type="protein sequence ID" value="QEK51819.1"/>
    <property type="molecule type" value="Genomic_DNA"/>
</dbReference>
<dbReference type="InterPro" id="IPR017853">
    <property type="entry name" value="GH"/>
</dbReference>
<dbReference type="SUPFAM" id="SSF51445">
    <property type="entry name" value="(Trans)glycosidases"/>
    <property type="match status" value="1"/>
</dbReference>
<keyword evidence="13" id="KW-1185">Reference proteome</keyword>
<evidence type="ECO:0000256" key="1">
    <source>
        <dbReference type="ARBA" id="ARBA00000681"/>
    </source>
</evidence>
<evidence type="ECO:0000256" key="2">
    <source>
        <dbReference type="ARBA" id="ARBA00007495"/>
    </source>
</evidence>
<organism evidence="12 13">
    <name type="scientific">Pedobacter aquae</name>
    <dbReference type="NCBI Taxonomy" id="2605747"/>
    <lineage>
        <taxon>Bacteria</taxon>
        <taxon>Pseudomonadati</taxon>
        <taxon>Bacteroidota</taxon>
        <taxon>Sphingobacteriia</taxon>
        <taxon>Sphingobacteriales</taxon>
        <taxon>Sphingobacteriaceae</taxon>
        <taxon>Pedobacter</taxon>
    </lineage>
</organism>
<dbReference type="PROSITE" id="PS51257">
    <property type="entry name" value="PROKAR_LIPOPROTEIN"/>
    <property type="match status" value="1"/>
</dbReference>
<dbReference type="InterPro" id="IPR001000">
    <property type="entry name" value="GH10_dom"/>
</dbReference>
<keyword evidence="4" id="KW-0732">Signal</keyword>
<keyword evidence="8 10" id="KW-0624">Polysaccharide degradation</keyword>
<keyword evidence="7 10" id="KW-0326">Glycosidase</keyword>
<keyword evidence="3" id="KW-0858">Xylan degradation</keyword>
<dbReference type="InterPro" id="IPR044846">
    <property type="entry name" value="GH10"/>
</dbReference>
<feature type="active site" description="Nucleophile" evidence="9">
    <location>
        <position position="443"/>
    </location>
</feature>
<evidence type="ECO:0000256" key="3">
    <source>
        <dbReference type="ARBA" id="ARBA00022651"/>
    </source>
</evidence>
<protein>
    <recommendedName>
        <fullName evidence="10">Beta-xylanase</fullName>
        <ecNumber evidence="10">3.2.1.8</ecNumber>
    </recommendedName>
</protein>
<comment type="catalytic activity">
    <reaction evidence="1 10">
        <text>Endohydrolysis of (1-&gt;4)-beta-D-xylosidic linkages in xylans.</text>
        <dbReference type="EC" id="3.2.1.8"/>
    </reaction>
</comment>
<dbReference type="EC" id="3.2.1.8" evidence="10"/>
<evidence type="ECO:0000313" key="12">
    <source>
        <dbReference type="EMBL" id="QEK51819.1"/>
    </source>
</evidence>
<dbReference type="GO" id="GO:0045493">
    <property type="term" value="P:xylan catabolic process"/>
    <property type="evidence" value="ECO:0007669"/>
    <property type="project" value="UniProtKB-KW"/>
</dbReference>
<dbReference type="GO" id="GO:0031176">
    <property type="term" value="F:endo-1,4-beta-xylanase activity"/>
    <property type="evidence" value="ECO:0007669"/>
    <property type="project" value="UniProtKB-EC"/>
</dbReference>
<evidence type="ECO:0000259" key="11">
    <source>
        <dbReference type="PROSITE" id="PS51760"/>
    </source>
</evidence>
<accession>A0A5C0VIA8</accession>
<dbReference type="InterPro" id="IPR008979">
    <property type="entry name" value="Galactose-bd-like_sf"/>
</dbReference>
<reference evidence="12 13" key="1">
    <citation type="submission" date="2019-08" db="EMBL/GenBank/DDBJ databases">
        <title>Pedobacter sp. nov., isolated from Han river, South Korea.</title>
        <authorList>
            <person name="Lee D.-H."/>
            <person name="Kim Y.-S."/>
            <person name="Hwang E.-M."/>
            <person name="Le Tran T.C."/>
            <person name="Cha C.-J."/>
        </authorList>
    </citation>
    <scope>NUCLEOTIDE SEQUENCE [LARGE SCALE GENOMIC DNA]</scope>
    <source>
        <strain evidence="12 13">CJ43</strain>
    </source>
</reference>
<name>A0A5C0VIA8_9SPHI</name>
<dbReference type="InterPro" id="IPR031158">
    <property type="entry name" value="GH10_AS"/>
</dbReference>
<evidence type="ECO:0000256" key="10">
    <source>
        <dbReference type="RuleBase" id="RU361174"/>
    </source>
</evidence>
<dbReference type="PRINTS" id="PR00134">
    <property type="entry name" value="GLHYDRLASE10"/>
</dbReference>
<evidence type="ECO:0000256" key="7">
    <source>
        <dbReference type="ARBA" id="ARBA00023295"/>
    </source>
</evidence>
<keyword evidence="6 10" id="KW-0119">Carbohydrate metabolism</keyword>